<feature type="region of interest" description="Disordered" evidence="10">
    <location>
        <begin position="1"/>
        <end position="65"/>
    </location>
</feature>
<dbReference type="GO" id="GO:0010277">
    <property type="term" value="F:chlorophyllide a oxygenase activity"/>
    <property type="evidence" value="ECO:0007669"/>
    <property type="project" value="InterPro"/>
</dbReference>
<dbReference type="Pfam" id="PF00355">
    <property type="entry name" value="Rieske"/>
    <property type="match status" value="1"/>
</dbReference>
<feature type="coiled-coil region" evidence="9">
    <location>
        <begin position="157"/>
        <end position="222"/>
    </location>
</feature>
<dbReference type="EMBL" id="GL433859">
    <property type="protein sequence ID" value="EFN51951.1"/>
    <property type="molecule type" value="Genomic_DNA"/>
</dbReference>
<dbReference type="InterPro" id="IPR036922">
    <property type="entry name" value="Rieske_2Fe-2S_sf"/>
</dbReference>
<keyword evidence="13" id="KW-1185">Reference proteome</keyword>
<dbReference type="GeneID" id="17351319"/>
<dbReference type="InterPro" id="IPR017941">
    <property type="entry name" value="Rieske_2Fe-2S"/>
</dbReference>
<dbReference type="FunCoup" id="E1ZQJ7">
    <property type="interactions" value="415"/>
</dbReference>
<evidence type="ECO:0000256" key="4">
    <source>
        <dbReference type="ARBA" id="ARBA00022714"/>
    </source>
</evidence>
<sequence length="683" mass="74617">MSAPLGSLLAPGSGLQCHGISKGAAPGPQVQLGAPARPRRRRPQALPPRSAWGGHEQPPKDLAKDPEARFRQYGEDFGKGYFLQGVIESAPRVRVRTSADRARDQLADLAVLNERLAGKEEMEAATIRQRLEYLKRRRRNWELVYQHVTRADALCTLSAIEEANARVEELLSEESRERHSVSALKRQLVELQGEVSDAHQRLHLTQARVEQNLQRISELKEESRRLGDVVAARGEEAAAPGVGQREQAAIPSTATVAAAVREEAGAAPAPAALQAAAVSSAAHALAPGHAARGGGGAGPLSALAAAQDAAQKRRRGLFSSLEMEEELKNHWFAVAFVSKLGPEDKVPFELFGQAWVLFRDSEGRPACVLDECAHRGCPLSLGQVVDGNLVCPYHGWRFNGKGECTKMPSTNLCRGVAVSALPCAEQDGFVWVWPGWEEPTLPLPAVTRPPAGYRIHAEIEVEVPVEHGLLVENLLDLAHAPFTHTSTFARGWPVPDAVKFHASRLLGGNWDPYPIEMSFNPPCMTLSHVGLARPGKAGVGATPQDCQNHLHQLHVCLPSRAGHTRLLYRMATDFLWWTELLPGIQHFWRYIAGQVLGEDLVLVLGQQDRLLRGGDTWRHPVSYDKLAVRYRRWRNSLSLNGGAAPEGARPAAASQPITMRSGELFALDDDEHVYVDGGSECKI</sequence>
<keyword evidence="5" id="KW-0479">Metal-binding</keyword>
<feature type="compositionally biased region" description="Low complexity" evidence="10">
    <location>
        <begin position="1"/>
        <end position="15"/>
    </location>
</feature>
<accession>E1ZQJ7</accession>
<protein>
    <recommendedName>
        <fullName evidence="11">Rieske domain-containing protein</fullName>
    </recommendedName>
</protein>
<evidence type="ECO:0000313" key="13">
    <source>
        <dbReference type="Proteomes" id="UP000008141"/>
    </source>
</evidence>
<evidence type="ECO:0000313" key="12">
    <source>
        <dbReference type="EMBL" id="EFN51951.1"/>
    </source>
</evidence>
<evidence type="ECO:0000256" key="2">
    <source>
        <dbReference type="ARBA" id="ARBA00022528"/>
    </source>
</evidence>
<dbReference type="InterPro" id="IPR050584">
    <property type="entry name" value="Cholesterol_7-desaturase"/>
</dbReference>
<dbReference type="KEGG" id="cvr:CHLNCDRAFT_54799"/>
<proteinExistence type="predicted"/>
<evidence type="ECO:0000256" key="3">
    <source>
        <dbReference type="ARBA" id="ARBA00022640"/>
    </source>
</evidence>
<keyword evidence="2" id="KW-0150">Chloroplast</keyword>
<name>E1ZQJ7_CHLVA</name>
<evidence type="ECO:0000256" key="1">
    <source>
        <dbReference type="ARBA" id="ARBA00004229"/>
    </source>
</evidence>
<keyword evidence="6" id="KW-0809">Transit peptide</keyword>
<dbReference type="InParanoid" id="E1ZQJ7"/>
<comment type="subcellular location">
    <subcellularLocation>
        <location evidence="1">Plastid</location>
        <location evidence="1">Chloroplast</location>
    </subcellularLocation>
</comment>
<dbReference type="AlphaFoldDB" id="E1ZQJ7"/>
<evidence type="ECO:0000259" key="11">
    <source>
        <dbReference type="PROSITE" id="PS51296"/>
    </source>
</evidence>
<gene>
    <name evidence="12" type="ORF">CHLNCDRAFT_54799</name>
</gene>
<dbReference type="OrthoDB" id="426882at2759"/>
<keyword evidence="7" id="KW-0408">Iron</keyword>
<dbReference type="Pfam" id="PF08417">
    <property type="entry name" value="PaO"/>
    <property type="match status" value="1"/>
</dbReference>
<dbReference type="GO" id="GO:0046872">
    <property type="term" value="F:metal ion binding"/>
    <property type="evidence" value="ECO:0007669"/>
    <property type="project" value="UniProtKB-KW"/>
</dbReference>
<dbReference type="Proteomes" id="UP000008141">
    <property type="component" value="Unassembled WGS sequence"/>
</dbReference>
<dbReference type="PANTHER" id="PTHR21266:SF19">
    <property type="entry name" value="CHLOROPHYLLIDE A OXYGENASE, CHLOROPLASTIC"/>
    <property type="match status" value="1"/>
</dbReference>
<evidence type="ECO:0000256" key="8">
    <source>
        <dbReference type="ARBA" id="ARBA00023014"/>
    </source>
</evidence>
<keyword evidence="4" id="KW-0001">2Fe-2S</keyword>
<dbReference type="eggNOG" id="ENOG502QS20">
    <property type="taxonomic scope" value="Eukaryota"/>
</dbReference>
<evidence type="ECO:0000256" key="9">
    <source>
        <dbReference type="SAM" id="Coils"/>
    </source>
</evidence>
<dbReference type="PROSITE" id="PS51296">
    <property type="entry name" value="RIESKE"/>
    <property type="match status" value="1"/>
</dbReference>
<dbReference type="STRING" id="554065.E1ZQJ7"/>
<feature type="domain" description="Rieske" evidence="11">
    <location>
        <begin position="332"/>
        <end position="432"/>
    </location>
</feature>
<keyword evidence="9" id="KW-0175">Coiled coil</keyword>
<evidence type="ECO:0000256" key="5">
    <source>
        <dbReference type="ARBA" id="ARBA00022723"/>
    </source>
</evidence>
<dbReference type="GO" id="GO:0051537">
    <property type="term" value="F:2 iron, 2 sulfur cluster binding"/>
    <property type="evidence" value="ECO:0007669"/>
    <property type="project" value="UniProtKB-KW"/>
</dbReference>
<dbReference type="OMA" id="SGLEGYW"/>
<keyword evidence="8" id="KW-0411">Iron-sulfur</keyword>
<dbReference type="PANTHER" id="PTHR21266">
    <property type="entry name" value="IRON-SULFUR DOMAIN CONTAINING PROTEIN"/>
    <property type="match status" value="1"/>
</dbReference>
<dbReference type="Gene3D" id="3.90.380.10">
    <property type="entry name" value="Naphthalene 1,2-dioxygenase Alpha Subunit, Chain A, domain 1"/>
    <property type="match status" value="1"/>
</dbReference>
<dbReference type="InterPro" id="IPR013626">
    <property type="entry name" value="PaO"/>
</dbReference>
<dbReference type="GO" id="GO:0009507">
    <property type="term" value="C:chloroplast"/>
    <property type="evidence" value="ECO:0007669"/>
    <property type="project" value="UniProtKB-SubCell"/>
</dbReference>
<dbReference type="SUPFAM" id="SSF55961">
    <property type="entry name" value="Bet v1-like"/>
    <property type="match status" value="1"/>
</dbReference>
<evidence type="ECO:0000256" key="10">
    <source>
        <dbReference type="SAM" id="MobiDB-lite"/>
    </source>
</evidence>
<dbReference type="RefSeq" id="XP_005844053.1">
    <property type="nucleotide sequence ID" value="XM_005843991.1"/>
</dbReference>
<keyword evidence="3" id="KW-0934">Plastid</keyword>
<organism evidence="13">
    <name type="scientific">Chlorella variabilis</name>
    <name type="common">Green alga</name>
    <dbReference type="NCBI Taxonomy" id="554065"/>
    <lineage>
        <taxon>Eukaryota</taxon>
        <taxon>Viridiplantae</taxon>
        <taxon>Chlorophyta</taxon>
        <taxon>core chlorophytes</taxon>
        <taxon>Trebouxiophyceae</taxon>
        <taxon>Chlorellales</taxon>
        <taxon>Chlorellaceae</taxon>
        <taxon>Chlorella clade</taxon>
        <taxon>Chlorella</taxon>
    </lineage>
</organism>
<evidence type="ECO:0000256" key="7">
    <source>
        <dbReference type="ARBA" id="ARBA00023004"/>
    </source>
</evidence>
<evidence type="ECO:0000256" key="6">
    <source>
        <dbReference type="ARBA" id="ARBA00022946"/>
    </source>
</evidence>
<dbReference type="Gene3D" id="2.102.10.10">
    <property type="entry name" value="Rieske [2Fe-2S] iron-sulphur domain"/>
    <property type="match status" value="1"/>
</dbReference>
<reference evidence="12 13" key="1">
    <citation type="journal article" date="2010" name="Plant Cell">
        <title>The Chlorella variabilis NC64A genome reveals adaptation to photosymbiosis, coevolution with viruses, and cryptic sex.</title>
        <authorList>
            <person name="Blanc G."/>
            <person name="Duncan G."/>
            <person name="Agarkova I."/>
            <person name="Borodovsky M."/>
            <person name="Gurnon J."/>
            <person name="Kuo A."/>
            <person name="Lindquist E."/>
            <person name="Lucas S."/>
            <person name="Pangilinan J."/>
            <person name="Polle J."/>
            <person name="Salamov A."/>
            <person name="Terry A."/>
            <person name="Yamada T."/>
            <person name="Dunigan D.D."/>
            <person name="Grigoriev I.V."/>
            <person name="Claverie J.M."/>
            <person name="Van Etten J.L."/>
        </authorList>
    </citation>
    <scope>NUCLEOTIDE SEQUENCE [LARGE SCALE GENOMIC DNA]</scope>
    <source>
        <strain evidence="12 13">NC64A</strain>
    </source>
</reference>
<dbReference type="SUPFAM" id="SSF50022">
    <property type="entry name" value="ISP domain"/>
    <property type="match status" value="1"/>
</dbReference>